<feature type="compositionally biased region" description="Low complexity" evidence="5">
    <location>
        <begin position="185"/>
        <end position="198"/>
    </location>
</feature>
<evidence type="ECO:0000256" key="3">
    <source>
        <dbReference type="ARBA" id="ARBA00022989"/>
    </source>
</evidence>
<comment type="caution">
    <text evidence="8">The sequence shown here is derived from an EMBL/GenBank/DDBJ whole genome shotgun (WGS) entry which is preliminary data.</text>
</comment>
<gene>
    <name evidence="8" type="ORF">SCF082_LOCUS3108</name>
</gene>
<dbReference type="InterPro" id="IPR049452">
    <property type="entry name" value="Anoctamin_TM"/>
</dbReference>
<dbReference type="Pfam" id="PF04547">
    <property type="entry name" value="Anoctamin"/>
    <property type="match status" value="1"/>
</dbReference>
<comment type="subcellular location">
    <subcellularLocation>
        <location evidence="1">Membrane</location>
        <topology evidence="1">Multi-pass membrane protein</topology>
    </subcellularLocation>
</comment>
<dbReference type="Proteomes" id="UP001642464">
    <property type="component" value="Unassembled WGS sequence"/>
</dbReference>
<feature type="transmembrane region" description="Helical" evidence="6">
    <location>
        <begin position="1215"/>
        <end position="1239"/>
    </location>
</feature>
<feature type="region of interest" description="Disordered" evidence="5">
    <location>
        <begin position="620"/>
        <end position="640"/>
    </location>
</feature>
<name>A0ABP0HRY6_9DINO</name>
<feature type="transmembrane region" description="Helical" evidence="6">
    <location>
        <begin position="1292"/>
        <end position="1313"/>
    </location>
</feature>
<evidence type="ECO:0000256" key="4">
    <source>
        <dbReference type="ARBA" id="ARBA00023136"/>
    </source>
</evidence>
<keyword evidence="9" id="KW-1185">Reference proteome</keyword>
<keyword evidence="4 6" id="KW-0472">Membrane</keyword>
<proteinExistence type="predicted"/>
<feature type="region of interest" description="Disordered" evidence="5">
    <location>
        <begin position="149"/>
        <end position="254"/>
    </location>
</feature>
<keyword evidence="2 6" id="KW-0812">Transmembrane</keyword>
<feature type="region of interest" description="Disordered" evidence="5">
    <location>
        <begin position="675"/>
        <end position="707"/>
    </location>
</feature>
<evidence type="ECO:0000256" key="2">
    <source>
        <dbReference type="ARBA" id="ARBA00022692"/>
    </source>
</evidence>
<feature type="compositionally biased region" description="Low complexity" evidence="5">
    <location>
        <begin position="149"/>
        <end position="177"/>
    </location>
</feature>
<feature type="compositionally biased region" description="Basic and acidic residues" evidence="5">
    <location>
        <begin position="201"/>
        <end position="222"/>
    </location>
</feature>
<dbReference type="InterPro" id="IPR007632">
    <property type="entry name" value="Anoctamin"/>
</dbReference>
<feature type="compositionally biased region" description="Pro residues" evidence="5">
    <location>
        <begin position="116"/>
        <end position="127"/>
    </location>
</feature>
<feature type="compositionally biased region" description="Basic residues" evidence="5">
    <location>
        <begin position="223"/>
        <end position="237"/>
    </location>
</feature>
<feature type="transmembrane region" description="Helical" evidence="6">
    <location>
        <begin position="1058"/>
        <end position="1082"/>
    </location>
</feature>
<feature type="transmembrane region" description="Helical" evidence="6">
    <location>
        <begin position="1182"/>
        <end position="1203"/>
    </location>
</feature>
<evidence type="ECO:0000259" key="7">
    <source>
        <dbReference type="Pfam" id="PF04547"/>
    </source>
</evidence>
<keyword evidence="3 6" id="KW-1133">Transmembrane helix</keyword>
<dbReference type="PANTHER" id="PTHR12308">
    <property type="entry name" value="ANOCTAMIN"/>
    <property type="match status" value="1"/>
</dbReference>
<feature type="transmembrane region" description="Helical" evidence="6">
    <location>
        <begin position="1429"/>
        <end position="1456"/>
    </location>
</feature>
<dbReference type="EMBL" id="CAXAMM010001558">
    <property type="protein sequence ID" value="CAK8992463.1"/>
    <property type="molecule type" value="Genomic_DNA"/>
</dbReference>
<feature type="transmembrane region" description="Helical" evidence="6">
    <location>
        <begin position="1259"/>
        <end position="1280"/>
    </location>
</feature>
<reference evidence="8 9" key="1">
    <citation type="submission" date="2024-02" db="EMBL/GenBank/DDBJ databases">
        <authorList>
            <person name="Chen Y."/>
            <person name="Shah S."/>
            <person name="Dougan E. K."/>
            <person name="Thang M."/>
            <person name="Chan C."/>
        </authorList>
    </citation>
    <scope>NUCLEOTIDE SEQUENCE [LARGE SCALE GENOMIC DNA]</scope>
</reference>
<evidence type="ECO:0000313" key="8">
    <source>
        <dbReference type="EMBL" id="CAK8992463.1"/>
    </source>
</evidence>
<sequence length="1548" mass="174548">MRVHVPHALFDGSANFHDAHGAMEASRVGQWGRRVMPWCWCLGGGDFIFLLEEGSFVSSKAFVHFWPRCVPSQAPPGEDEHGERAGRTGRTGTGALVAVSWATVEYKGPTHRMLPSPAPPSGAPPPSCRAEEVDRVDTVQLEAPPAPEWAAADAEGPESQPEDVAAPVSPALSASPVLPEPPAAVPRQRAATGGAAAEGDGGDREVDVARKAKSSEEVDGRQAKKARNKGVKKKKKVAYGATEEPEEEAEEDVRPNVIGCPSEAIKVEIVADGVQGPISDRPARMPPYLPFHFRLDVSAIKIGKSFPEGWRHILKAKLEMEWRYCRKDQGRAWIAAEELPCEIRDAALQHQKSLEYVWTGIKERKEESWQCKETGQKTFPMRVIDFETIPGHSLRKEDLPETALHQGREEDVWCHMIYDLSTDPLLKEIGHEGPTKFSALMLLYISYLEGEKSKHATEIRIAHIDHFEFAFCLPRSPYSSCTLEEPEEGLARWFPADLENSRPLETLMAEARASLTWLFWDCFEELFPKETLTKKSTKRQTAFADRVKSLVYTNGTKDLRDCETRGEAMGALLSVVRAQAFQFPFRVLVREVEPEGLLPAIEKAANLAIQDYQDSMSNEGGLLPRQWANKSSPPLQLKEPPKAGLKLLTELEVAPLQGPRLALIKCTGVIKVDRSELRHDEPEEEEHQADSGEAQETEQEEHPEEEGMIMTVDLSRWKEGELTVADLNIDDHQSIRETLTAVEYMEEVMREKDVPPVKGSQEDPRKDLKAKMAELAFGLRALQRASLKHQLRSVGLAVLETEREVATSSASAVVWSQAYQHFGRQEELSPSAEPEEKPVQRVLLLSAPELILRRRAEVRKLRRRVLPNKVNEEFLGGFKMEQFDQKGPLQKYWVETPQSSYPYRPFFQPPAPAVDPAALLSPAERKFLTRSFITDPLSEILGPGGTVDPRQGGANMDPRQLLTDGTIEHGLLHLHSHMSAIHLTNSFVYPWRSKGWRHYYLVSWCRCDTALVLHHFGPKIGSYFDFLETYVSFLLLASVLGIFAEISGPPNVHANSGFWKFVQPIFGVCMSIWGTFFCIFWRRRCAWLSHSWGNGWIEEGEDLRGPGDHRSGRRVRPEFALQWRQGFAKARPERQEDTLTMLKTLLRAPNSAHFDDRALTCDIMRFDEACYLSDWVQLYRFLVSYLASGAFILLASGATYGALAANKLLGLSGTTAGYAVTGFTTSVLVPLLNTIHYQVVVKTNNYQLFREDREREKDLFDRLFVFNLFNTYNSLLWIAFAERNMEQLRVQVLFLCLSSIFMNNLLEFFWSHFVKQFQKMNHRGSIGQGLRQTLRYMLVGDPLEEETKISLVDPIKTALDHVTDEITRDYAFELVDEAIELVIQYGLIMMFTVAFPLAPLLALINVHIEKRLDAYKLVKLMQSPEPRMVVGMGRAFNAFVIVTGLGLVVSGLLLYFPQYAGDACQNCTRGTSIELILPQATTEERLFLLGAGEHVLLIIMYACFTPASMGKDIIHEQYRQKFYENRLQTVQSVDSRRRTVQAMPSARG</sequence>
<feature type="domain" description="Anoctamin transmembrane" evidence="7">
    <location>
        <begin position="1015"/>
        <end position="1502"/>
    </location>
</feature>
<feature type="region of interest" description="Disordered" evidence="5">
    <location>
        <begin position="72"/>
        <end position="91"/>
    </location>
</feature>
<organism evidence="8 9">
    <name type="scientific">Durusdinium trenchii</name>
    <dbReference type="NCBI Taxonomy" id="1381693"/>
    <lineage>
        <taxon>Eukaryota</taxon>
        <taxon>Sar</taxon>
        <taxon>Alveolata</taxon>
        <taxon>Dinophyceae</taxon>
        <taxon>Suessiales</taxon>
        <taxon>Symbiodiniaceae</taxon>
        <taxon>Durusdinium</taxon>
    </lineage>
</organism>
<accession>A0ABP0HRY6</accession>
<protein>
    <submittedName>
        <fullName evidence="8">Anoctamin-1 (Discovered on gastrointestinal stromal tumors protein 1) (Oral cancer overexpressed protein 2) (Transmembrane protein 16A) (Tumor-amplified and overexpressed sequence 2)</fullName>
    </submittedName>
</protein>
<evidence type="ECO:0000256" key="5">
    <source>
        <dbReference type="SAM" id="MobiDB-lite"/>
    </source>
</evidence>
<dbReference type="PANTHER" id="PTHR12308:SF73">
    <property type="entry name" value="ANOCTAMIN"/>
    <property type="match status" value="1"/>
</dbReference>
<evidence type="ECO:0000256" key="6">
    <source>
        <dbReference type="SAM" id="Phobius"/>
    </source>
</evidence>
<evidence type="ECO:0000256" key="1">
    <source>
        <dbReference type="ARBA" id="ARBA00004141"/>
    </source>
</evidence>
<feature type="region of interest" description="Disordered" evidence="5">
    <location>
        <begin position="110"/>
        <end position="133"/>
    </location>
</feature>
<feature type="transmembrane region" description="Helical" evidence="6">
    <location>
        <begin position="1382"/>
        <end position="1408"/>
    </location>
</feature>
<evidence type="ECO:0000313" key="9">
    <source>
        <dbReference type="Proteomes" id="UP001642464"/>
    </source>
</evidence>
<feature type="compositionally biased region" description="Acidic residues" evidence="5">
    <location>
        <begin position="682"/>
        <end position="707"/>
    </location>
</feature>